<dbReference type="Proteomes" id="UP000824264">
    <property type="component" value="Unassembled WGS sequence"/>
</dbReference>
<dbReference type="Pfam" id="PF06962">
    <property type="entry name" value="rRNA_methylase"/>
    <property type="match status" value="1"/>
</dbReference>
<dbReference type="EMBL" id="DXGI01000389">
    <property type="protein sequence ID" value="HIW79549.1"/>
    <property type="molecule type" value="Genomic_DNA"/>
</dbReference>
<reference evidence="1" key="2">
    <citation type="submission" date="2021-04" db="EMBL/GenBank/DDBJ databases">
        <authorList>
            <person name="Gilroy R."/>
        </authorList>
    </citation>
    <scope>NUCLEOTIDE SEQUENCE</scope>
    <source>
        <strain evidence="1">ChiSxjej5B17-1746</strain>
    </source>
</reference>
<evidence type="ECO:0000313" key="1">
    <source>
        <dbReference type="EMBL" id="HIW79549.1"/>
    </source>
</evidence>
<proteinExistence type="predicted"/>
<organism evidence="1 2">
    <name type="scientific">Candidatus Bilophila faecipullorum</name>
    <dbReference type="NCBI Taxonomy" id="2838482"/>
    <lineage>
        <taxon>Bacteria</taxon>
        <taxon>Pseudomonadati</taxon>
        <taxon>Thermodesulfobacteriota</taxon>
        <taxon>Desulfovibrionia</taxon>
        <taxon>Desulfovibrionales</taxon>
        <taxon>Desulfovibrionaceae</taxon>
        <taxon>Bilophila</taxon>
    </lineage>
</organism>
<gene>
    <name evidence="1" type="ORF">H9874_10470</name>
</gene>
<sequence>MRERAVSLPALTEIAHRAVARAFEARALPKGGDGVPAFPFAVGATAGNGYDAVFLARQVGEGGLIAAFDVQEAALAATRDRLAAEGLLGRVRLVRSGHEHMERELARLFPALELRGKVTAIMFNLGFLPGSDKAVTTAAPTTVAALDAASRLLACGGVLSAHVYTGHRGGMEEDRAVLAWSAALSPEEWRVLSLSQPNKARNLERLILAERLFPKGKGGAGRP</sequence>
<dbReference type="AlphaFoldDB" id="A0A9D1R1H9"/>
<evidence type="ECO:0000313" key="2">
    <source>
        <dbReference type="Proteomes" id="UP000824264"/>
    </source>
</evidence>
<name>A0A9D1R1H9_9BACT</name>
<dbReference type="Gene3D" id="3.40.50.150">
    <property type="entry name" value="Vaccinia Virus protein VP39"/>
    <property type="match status" value="1"/>
</dbReference>
<dbReference type="PANTHER" id="PTHR35276">
    <property type="entry name" value="S-ADENOSYL-L-METHIONINE-DEPENDENT METHYLTRANSFERASES SUPERFAMILY PROTEIN"/>
    <property type="match status" value="1"/>
</dbReference>
<comment type="caution">
    <text evidence="1">The sequence shown here is derived from an EMBL/GenBank/DDBJ whole genome shotgun (WGS) entry which is preliminary data.</text>
</comment>
<dbReference type="InterPro" id="IPR010719">
    <property type="entry name" value="MnmM_MeTrfase"/>
</dbReference>
<dbReference type="SUPFAM" id="SSF53335">
    <property type="entry name" value="S-adenosyl-L-methionine-dependent methyltransferases"/>
    <property type="match status" value="1"/>
</dbReference>
<keyword evidence="1" id="KW-0808">Transferase</keyword>
<accession>A0A9D1R1H9</accession>
<reference evidence="1" key="1">
    <citation type="journal article" date="2021" name="PeerJ">
        <title>Extensive microbial diversity within the chicken gut microbiome revealed by metagenomics and culture.</title>
        <authorList>
            <person name="Gilroy R."/>
            <person name="Ravi A."/>
            <person name="Getino M."/>
            <person name="Pursley I."/>
            <person name="Horton D.L."/>
            <person name="Alikhan N.F."/>
            <person name="Baker D."/>
            <person name="Gharbi K."/>
            <person name="Hall N."/>
            <person name="Watson M."/>
            <person name="Adriaenssens E.M."/>
            <person name="Foster-Nyarko E."/>
            <person name="Jarju S."/>
            <person name="Secka A."/>
            <person name="Antonio M."/>
            <person name="Oren A."/>
            <person name="Chaudhuri R.R."/>
            <person name="La Ragione R."/>
            <person name="Hildebrand F."/>
            <person name="Pallen M.J."/>
        </authorList>
    </citation>
    <scope>NUCLEOTIDE SEQUENCE</scope>
    <source>
        <strain evidence="1">ChiSxjej5B17-1746</strain>
    </source>
</reference>
<dbReference type="GO" id="GO:0032259">
    <property type="term" value="P:methylation"/>
    <property type="evidence" value="ECO:0007669"/>
    <property type="project" value="UniProtKB-KW"/>
</dbReference>
<keyword evidence="1" id="KW-0489">Methyltransferase</keyword>
<dbReference type="InterPro" id="IPR029063">
    <property type="entry name" value="SAM-dependent_MTases_sf"/>
</dbReference>
<dbReference type="PANTHER" id="PTHR35276:SF1">
    <property type="entry name" value="TRNA (MNM(5)S(2)U34)-METHYLTRANSFERASE, CHLOROPLASTIC"/>
    <property type="match status" value="1"/>
</dbReference>
<dbReference type="GO" id="GO:0008168">
    <property type="term" value="F:methyltransferase activity"/>
    <property type="evidence" value="ECO:0007669"/>
    <property type="project" value="UniProtKB-KW"/>
</dbReference>
<protein>
    <submittedName>
        <fullName evidence="1">Class I SAM-dependent methyltransferase</fullName>
    </submittedName>
</protein>